<evidence type="ECO:0000313" key="4">
    <source>
        <dbReference type="Proteomes" id="UP000430146"/>
    </source>
</evidence>
<gene>
    <name evidence="3" type="primary">hin_1</name>
    <name evidence="3" type="ORF">AELLOGFF_06067</name>
</gene>
<keyword evidence="4" id="KW-1185">Reference proteome</keyword>
<dbReference type="Proteomes" id="UP000430146">
    <property type="component" value="Unassembled WGS sequence"/>
</dbReference>
<organism evidence="3 4">
    <name type="scientific">Mycolicibacterium vanbaalenii</name>
    <name type="common">Mycobacterium vanbaalenii</name>
    <dbReference type="NCBI Taxonomy" id="110539"/>
    <lineage>
        <taxon>Bacteria</taxon>
        <taxon>Bacillati</taxon>
        <taxon>Actinomycetota</taxon>
        <taxon>Actinomycetes</taxon>
        <taxon>Mycobacteriales</taxon>
        <taxon>Mycobacteriaceae</taxon>
        <taxon>Mycolicibacterium</taxon>
    </lineage>
</organism>
<comment type="similarity">
    <text evidence="1">Belongs to the site-specific recombinase resolvase family.</text>
</comment>
<protein>
    <submittedName>
        <fullName evidence="3">DNA-invertase hin</fullName>
    </submittedName>
</protein>
<dbReference type="RefSeq" id="WP_159234547.1">
    <property type="nucleotide sequence ID" value="NZ_CACSIP010000047.1"/>
</dbReference>
<dbReference type="GO" id="GO:0000150">
    <property type="term" value="F:DNA strand exchange activity"/>
    <property type="evidence" value="ECO:0007669"/>
    <property type="project" value="InterPro"/>
</dbReference>
<sequence>MTVTLGYATAGGIEQDLEDQVAELTAAGVDPRRIFTDRSAGSADKMRPGLLALRSYARPGDSVVVVALARLGRSAAEVAQTVADLATRGITLRCLQNGLDTATAAGRVVAEVLSDLAALDAVHHTETAHRA</sequence>
<feature type="domain" description="Resolvase/invertase-type recombinase catalytic" evidence="2">
    <location>
        <begin position="3"/>
        <end position="131"/>
    </location>
</feature>
<dbReference type="Gene3D" id="3.40.50.1390">
    <property type="entry name" value="Resolvase, N-terminal catalytic domain"/>
    <property type="match status" value="1"/>
</dbReference>
<dbReference type="InterPro" id="IPR036162">
    <property type="entry name" value="Resolvase-like_N_sf"/>
</dbReference>
<dbReference type="GO" id="GO:0003677">
    <property type="term" value="F:DNA binding"/>
    <property type="evidence" value="ECO:0007669"/>
    <property type="project" value="InterPro"/>
</dbReference>
<dbReference type="SMART" id="SM00857">
    <property type="entry name" value="Resolvase"/>
    <property type="match status" value="1"/>
</dbReference>
<dbReference type="SUPFAM" id="SSF53041">
    <property type="entry name" value="Resolvase-like"/>
    <property type="match status" value="1"/>
</dbReference>
<evidence type="ECO:0000256" key="1">
    <source>
        <dbReference type="ARBA" id="ARBA00009913"/>
    </source>
</evidence>
<dbReference type="OrthoDB" id="3405463at2"/>
<accession>A0A5S9R9U9</accession>
<dbReference type="PANTHER" id="PTHR30461:SF26">
    <property type="entry name" value="RESOLVASE HOMOLOG YNEB"/>
    <property type="match status" value="1"/>
</dbReference>
<name>A0A5S9R9U9_MYCVN</name>
<dbReference type="Pfam" id="PF00239">
    <property type="entry name" value="Resolvase"/>
    <property type="match status" value="1"/>
</dbReference>
<dbReference type="PANTHER" id="PTHR30461">
    <property type="entry name" value="DNA-INVERTASE FROM LAMBDOID PROPHAGE"/>
    <property type="match status" value="1"/>
</dbReference>
<dbReference type="AlphaFoldDB" id="A0A5S9R9U9"/>
<evidence type="ECO:0000259" key="2">
    <source>
        <dbReference type="PROSITE" id="PS51736"/>
    </source>
</evidence>
<dbReference type="EMBL" id="CACSIP010000047">
    <property type="protein sequence ID" value="CAA0133155.1"/>
    <property type="molecule type" value="Genomic_DNA"/>
</dbReference>
<dbReference type="InterPro" id="IPR006119">
    <property type="entry name" value="Resolv_N"/>
</dbReference>
<dbReference type="PROSITE" id="PS51736">
    <property type="entry name" value="RECOMBINASES_3"/>
    <property type="match status" value="1"/>
</dbReference>
<dbReference type="InterPro" id="IPR050639">
    <property type="entry name" value="SSR_resolvase"/>
</dbReference>
<reference evidence="3 4" key="1">
    <citation type="submission" date="2019-11" db="EMBL/GenBank/DDBJ databases">
        <authorList>
            <person name="Holert J."/>
        </authorList>
    </citation>
    <scope>NUCLEOTIDE SEQUENCE [LARGE SCALE GENOMIC DNA]</scope>
    <source>
        <strain evidence="3">BC8_1</strain>
    </source>
</reference>
<dbReference type="CDD" id="cd03768">
    <property type="entry name" value="SR_ResInv"/>
    <property type="match status" value="1"/>
</dbReference>
<evidence type="ECO:0000313" key="3">
    <source>
        <dbReference type="EMBL" id="CAA0133155.1"/>
    </source>
</evidence>
<proteinExistence type="inferred from homology"/>